<dbReference type="HAMAP" id="MF_01123">
    <property type="entry name" value="Ac_CoA_synth"/>
    <property type="match status" value="1"/>
</dbReference>
<dbReference type="EMBL" id="AZAC01000007">
    <property type="protein sequence ID" value="KIX14949.1"/>
    <property type="molecule type" value="Genomic_DNA"/>
</dbReference>
<dbReference type="InParanoid" id="A0A0D2J9X7"/>
<evidence type="ECO:0000259" key="9">
    <source>
        <dbReference type="Pfam" id="PF16177"/>
    </source>
</evidence>
<dbReference type="Gene3D" id="3.40.50.12780">
    <property type="entry name" value="N-terminal domain of ligase-like"/>
    <property type="match status" value="1"/>
</dbReference>
<dbReference type="NCBIfam" id="TIGR02188">
    <property type="entry name" value="Ac_CoA_lig_AcsA"/>
    <property type="match status" value="1"/>
</dbReference>
<feature type="binding site" evidence="6">
    <location>
        <position position="526"/>
    </location>
    <ligand>
        <name>CoA</name>
        <dbReference type="ChEBI" id="CHEBI:57287"/>
    </ligand>
</feature>
<dbReference type="NCBIfam" id="NF001208">
    <property type="entry name" value="PRK00174.1"/>
    <property type="match status" value="1"/>
</dbReference>
<dbReference type="GO" id="GO:0016208">
    <property type="term" value="F:AMP binding"/>
    <property type="evidence" value="ECO:0007669"/>
    <property type="project" value="InterPro"/>
</dbReference>
<feature type="modified residue" description="N6-acetyllysine" evidence="6">
    <location>
        <position position="612"/>
    </location>
</feature>
<dbReference type="OrthoDB" id="9801302at2"/>
<dbReference type="GO" id="GO:0003987">
    <property type="term" value="F:acetate-CoA ligase activity"/>
    <property type="evidence" value="ECO:0007669"/>
    <property type="project" value="UniProtKB-UniRule"/>
</dbReference>
<evidence type="ECO:0000313" key="10">
    <source>
        <dbReference type="EMBL" id="KIX14949.1"/>
    </source>
</evidence>
<keyword evidence="3 6" id="KW-0547">Nucleotide-binding</keyword>
<dbReference type="FunCoup" id="A0A0D2J9X7">
    <property type="interactions" value="503"/>
</dbReference>
<evidence type="ECO:0000256" key="3">
    <source>
        <dbReference type="ARBA" id="ARBA00022741"/>
    </source>
</evidence>
<evidence type="ECO:0000256" key="4">
    <source>
        <dbReference type="ARBA" id="ARBA00022840"/>
    </source>
</evidence>
<dbReference type="Pfam" id="PF00501">
    <property type="entry name" value="AMP-binding"/>
    <property type="match status" value="1"/>
</dbReference>
<dbReference type="InterPro" id="IPR032387">
    <property type="entry name" value="ACAS_N"/>
</dbReference>
<evidence type="ECO:0000256" key="2">
    <source>
        <dbReference type="ARBA" id="ARBA00022598"/>
    </source>
</evidence>
<evidence type="ECO:0000259" key="7">
    <source>
        <dbReference type="Pfam" id="PF00501"/>
    </source>
</evidence>
<dbReference type="InterPro" id="IPR042099">
    <property type="entry name" value="ANL_N_sf"/>
</dbReference>
<dbReference type="InterPro" id="IPR025110">
    <property type="entry name" value="AMP-bd_C"/>
</dbReference>
<dbReference type="PROSITE" id="PS00455">
    <property type="entry name" value="AMP_BINDING"/>
    <property type="match status" value="1"/>
</dbReference>
<dbReference type="Gene3D" id="3.30.300.30">
    <property type="match status" value="1"/>
</dbReference>
<dbReference type="PANTHER" id="PTHR24095">
    <property type="entry name" value="ACETYL-COENZYME A SYNTHETASE"/>
    <property type="match status" value="1"/>
</dbReference>
<feature type="binding site" evidence="6">
    <location>
        <position position="542"/>
    </location>
    <ligand>
        <name>Mg(2+)</name>
        <dbReference type="ChEBI" id="CHEBI:18420"/>
    </ligand>
</feature>
<keyword evidence="6" id="KW-0479">Metal-binding</keyword>
<dbReference type="PATRIC" id="fig|1429043.3.peg.1290"/>
<protein>
    <recommendedName>
        <fullName evidence="6">Acetyl-coenzyme A synthetase</fullName>
        <shortName evidence="6">AcCoA synthetase</shortName>
        <shortName evidence="6">Acs</shortName>
        <ecNumber evidence="6">6.2.1.1</ecNumber>
    </recommendedName>
    <alternativeName>
        <fullName evidence="6">Acetate--CoA ligase</fullName>
    </alternativeName>
    <alternativeName>
        <fullName evidence="6">Acyl-activating enzyme</fullName>
    </alternativeName>
</protein>
<dbReference type="GO" id="GO:0019427">
    <property type="term" value="P:acetyl-CoA biosynthetic process from acetate"/>
    <property type="evidence" value="ECO:0007669"/>
    <property type="project" value="UniProtKB-UniRule"/>
</dbReference>
<feature type="domain" description="AMP-binding enzyme C-terminal" evidence="8">
    <location>
        <begin position="534"/>
        <end position="612"/>
    </location>
</feature>
<sequence length="653" mass="72556">MTETTEVYSAHLPGFQETAFIKGHEEYQALHKRSLEDPDAFWAEQAEKYLSWQQKWEHVLEYDFPQGKISWFGGAKLNATYNCLDRHIDTIGEKTAYFWEGDDPNQSLSLTYKELYQKVNKAAAALKAKGLKKGDRVVIYMPMVPELAIAMLACARLGVIHSIVFGGFSAESLANRINDCGAKMVITADGSFRSGKTIPLKNAVDAALPNCPEVENVLVLDRCGLGLTLGENESWWHEVMADPDLPDYVEPEPMDAEDPLFILYTSGSTGKPKGVVHTHGGYLLYAAMTTRITFDLKDDEVFWCTADIGWITGHTYLVYGPLINGLTGLIFEGVPSYPGFDRFWQVVEKYQVSKFYTAPTVIRSVAKEGAAMVDKYDLSSLRLLGTVGEPINPEAWRWYYEHVGKSRCPIVDTWWQTETGGHMMTPLPGVHELKPGSCAQPFFGVDPVIIDPDTGEPARYPNQEGVLCIRKPWPGMARTVFGDHKRFIETYFSQVPGMYFTGDGAKYDEDGYFWIIGRIDDVINVSGHRLGTAEIESALVAHRDVAEAAVVGFPHPVKGQGIYAFVTLNTGVGKTDEIKKELVKMVRSEIGPVATPDVIQWADALPKTRSGKILRRMLQKIAAGDIKEMGDTTTIADPSVLEQLIKERVASTA</sequence>
<dbReference type="InterPro" id="IPR000873">
    <property type="entry name" value="AMP-dep_synth/lig_dom"/>
</dbReference>
<evidence type="ECO:0000256" key="5">
    <source>
        <dbReference type="ARBA" id="ARBA00022990"/>
    </source>
</evidence>
<keyword evidence="11" id="KW-1185">Reference proteome</keyword>
<feature type="binding site" evidence="6">
    <location>
        <position position="587"/>
    </location>
    <ligand>
        <name>CoA</name>
        <dbReference type="ChEBI" id="CHEBI:57287"/>
    </ligand>
</feature>
<dbReference type="GO" id="GO:0046872">
    <property type="term" value="F:metal ion binding"/>
    <property type="evidence" value="ECO:0007669"/>
    <property type="project" value="UniProtKB-KW"/>
</dbReference>
<feature type="binding site" evidence="6">
    <location>
        <begin position="388"/>
        <end position="390"/>
    </location>
    <ligand>
        <name>ATP</name>
        <dbReference type="ChEBI" id="CHEBI:30616"/>
    </ligand>
</feature>
<name>A0A0D2J9X7_9BACT</name>
<comment type="catalytic activity">
    <reaction evidence="6">
        <text>acetate + ATP + CoA = acetyl-CoA + AMP + diphosphate</text>
        <dbReference type="Rhea" id="RHEA:23176"/>
        <dbReference type="ChEBI" id="CHEBI:30089"/>
        <dbReference type="ChEBI" id="CHEBI:30616"/>
        <dbReference type="ChEBI" id="CHEBI:33019"/>
        <dbReference type="ChEBI" id="CHEBI:57287"/>
        <dbReference type="ChEBI" id="CHEBI:57288"/>
        <dbReference type="ChEBI" id="CHEBI:456215"/>
        <dbReference type="EC" id="6.2.1.1"/>
    </reaction>
</comment>
<gene>
    <name evidence="6" type="primary">acsA</name>
    <name evidence="10" type="ORF">X474_06100</name>
</gene>
<feature type="binding site" evidence="6">
    <location>
        <position position="518"/>
    </location>
    <ligand>
        <name>ATP</name>
        <dbReference type="ChEBI" id="CHEBI:30616"/>
    </ligand>
</feature>
<dbReference type="GO" id="GO:0005524">
    <property type="term" value="F:ATP binding"/>
    <property type="evidence" value="ECO:0007669"/>
    <property type="project" value="UniProtKB-KW"/>
</dbReference>
<evidence type="ECO:0000259" key="8">
    <source>
        <dbReference type="Pfam" id="PF13193"/>
    </source>
</evidence>
<dbReference type="InterPro" id="IPR045851">
    <property type="entry name" value="AMP-bd_C_sf"/>
</dbReference>
<comment type="caution">
    <text evidence="6">Lacks conserved residue(s) required for the propagation of feature annotation.</text>
</comment>
<keyword evidence="6" id="KW-0460">Magnesium</keyword>
<comment type="function">
    <text evidence="6">Catalyzes the conversion of acetate into acetyl-CoA (AcCoA), an essential intermediate at the junction of anabolic and catabolic pathways. AcsA undergoes a two-step reaction. In the first half reaction, AcsA combines acetate with ATP to form acetyl-adenylate (AcAMP) intermediate. In the second half reaction, it can then transfer the acetyl group from AcAMP to the sulfhydryl group of CoA, forming the product AcCoA.</text>
</comment>
<dbReference type="STRING" id="1429043.X474_06100"/>
<organism evidence="10 11">
    <name type="scientific">Dethiosulfatarculus sandiegensis</name>
    <dbReference type="NCBI Taxonomy" id="1429043"/>
    <lineage>
        <taxon>Bacteria</taxon>
        <taxon>Pseudomonadati</taxon>
        <taxon>Thermodesulfobacteriota</taxon>
        <taxon>Desulfarculia</taxon>
        <taxon>Desulfarculales</taxon>
        <taxon>Desulfarculaceae</taxon>
        <taxon>Dethiosulfatarculus</taxon>
    </lineage>
</organism>
<dbReference type="AlphaFoldDB" id="A0A0D2J9X7"/>
<dbReference type="FunFam" id="3.40.50.12780:FF:000001">
    <property type="entry name" value="Acetyl-coenzyme A synthetase"/>
    <property type="match status" value="1"/>
</dbReference>
<proteinExistence type="inferred from homology"/>
<dbReference type="InterPro" id="IPR020845">
    <property type="entry name" value="AMP-binding_CS"/>
</dbReference>
<reference evidence="10 11" key="1">
    <citation type="submission" date="2013-11" db="EMBL/GenBank/DDBJ databases">
        <title>Metagenomic analysis of a methanogenic consortium involved in long chain n-alkane degradation.</title>
        <authorList>
            <person name="Davidova I.A."/>
            <person name="Callaghan A.V."/>
            <person name="Wawrik B."/>
            <person name="Pruitt S."/>
            <person name="Marks C."/>
            <person name="Duncan K.E."/>
            <person name="Suflita J.M."/>
        </authorList>
    </citation>
    <scope>NUCLEOTIDE SEQUENCE [LARGE SCALE GENOMIC DNA]</scope>
    <source>
        <strain evidence="10 11">SPR</strain>
    </source>
</reference>
<keyword evidence="4 6" id="KW-0067">ATP-binding</keyword>
<dbReference type="Pfam" id="PF16177">
    <property type="entry name" value="ACAS_N"/>
    <property type="match status" value="1"/>
</dbReference>
<evidence type="ECO:0000256" key="1">
    <source>
        <dbReference type="ARBA" id="ARBA00006432"/>
    </source>
</evidence>
<dbReference type="RefSeq" id="WP_044347350.1">
    <property type="nucleotide sequence ID" value="NZ_AZAC01000007.1"/>
</dbReference>
<dbReference type="Proteomes" id="UP000032233">
    <property type="component" value="Unassembled WGS sequence"/>
</dbReference>
<evidence type="ECO:0000313" key="11">
    <source>
        <dbReference type="Proteomes" id="UP000032233"/>
    </source>
</evidence>
<feature type="binding site" evidence="6">
    <location>
        <position position="540"/>
    </location>
    <ligand>
        <name>Mg(2+)</name>
        <dbReference type="ChEBI" id="CHEBI:18420"/>
    </ligand>
</feature>
<dbReference type="PANTHER" id="PTHR24095:SF14">
    <property type="entry name" value="ACETYL-COENZYME A SYNTHETASE 1"/>
    <property type="match status" value="1"/>
</dbReference>
<dbReference type="CDD" id="cd05966">
    <property type="entry name" value="ACS"/>
    <property type="match status" value="1"/>
</dbReference>
<evidence type="ECO:0000256" key="6">
    <source>
        <dbReference type="HAMAP-Rule" id="MF_01123"/>
    </source>
</evidence>
<comment type="similarity">
    <text evidence="1 6">Belongs to the ATP-dependent AMP-binding enzyme family.</text>
</comment>
<dbReference type="SUPFAM" id="SSF56801">
    <property type="entry name" value="Acetyl-CoA synthetase-like"/>
    <property type="match status" value="1"/>
</dbReference>
<feature type="binding site" evidence="6">
    <location>
        <position position="545"/>
    </location>
    <ligand>
        <name>Mg(2+)</name>
        <dbReference type="ChEBI" id="CHEBI:18420"/>
    </ligand>
</feature>
<feature type="domain" description="Acetyl-coenzyme A synthetase N-terminal" evidence="9">
    <location>
        <begin position="27"/>
        <end position="83"/>
    </location>
</feature>
<feature type="binding site" evidence="6">
    <location>
        <position position="529"/>
    </location>
    <ligand>
        <name>ATP</name>
        <dbReference type="ChEBI" id="CHEBI:30616"/>
    </ligand>
</feature>
<feature type="binding site" evidence="6">
    <location>
        <position position="312"/>
    </location>
    <ligand>
        <name>CoA</name>
        <dbReference type="ChEBI" id="CHEBI:57287"/>
    </ligand>
</feature>
<dbReference type="Pfam" id="PF13193">
    <property type="entry name" value="AMP-binding_C"/>
    <property type="match status" value="1"/>
</dbReference>
<comment type="caution">
    <text evidence="10">The sequence shown here is derived from an EMBL/GenBank/DDBJ whole genome shotgun (WGS) entry which is preliminary data.</text>
</comment>
<feature type="domain" description="AMP-dependent synthetase/ligase" evidence="7">
    <location>
        <begin position="89"/>
        <end position="473"/>
    </location>
</feature>
<comment type="cofactor">
    <cofactor evidence="6">
        <name>Mg(2+)</name>
        <dbReference type="ChEBI" id="CHEBI:18420"/>
    </cofactor>
</comment>
<feature type="binding site" evidence="6">
    <location>
        <position position="503"/>
    </location>
    <ligand>
        <name>ATP</name>
        <dbReference type="ChEBI" id="CHEBI:30616"/>
    </ligand>
</feature>
<accession>A0A0D2J9X7</accession>
<feature type="binding site" evidence="6">
    <location>
        <begin position="412"/>
        <end position="417"/>
    </location>
    <ligand>
        <name>ATP</name>
        <dbReference type="ChEBI" id="CHEBI:30616"/>
    </ligand>
</feature>
<dbReference type="InterPro" id="IPR011904">
    <property type="entry name" value="Ac_CoA_lig"/>
</dbReference>
<dbReference type="FunFam" id="3.30.300.30:FF:000004">
    <property type="entry name" value="Acetyl-coenzyme A synthetase"/>
    <property type="match status" value="1"/>
</dbReference>
<dbReference type="EC" id="6.2.1.1" evidence="6"/>
<keyword evidence="5 6" id="KW-0007">Acetylation</keyword>
<comment type="PTM">
    <text evidence="6">Acetylated. Deacetylation by the SIR2-homolog deacetylase activates the enzyme.</text>
</comment>
<keyword evidence="2 6" id="KW-0436">Ligase</keyword>